<gene>
    <name evidence="2" type="ORF">CH063_08706</name>
</gene>
<dbReference type="AlphaFoldDB" id="H1VAU4"/>
<sequence>GVQHGVEGRVAGEDRVEGARGRDVRDDGNVELGRWVGAECRAEPGGGGLAPDDGEDGVPCFEELGEDVLGDEAVCAGKEDVLGHLGECFCRAVRVSLPRFCFYGRYRDLERLRVPSEGLKYPSLHGECSLQGRGPTVTIPQRNSRNEARPPLSHSACKERGGPWLSEWATLIACLKRQTCLY</sequence>
<dbReference type="HOGENOM" id="CLU_1485402_0_0_1"/>
<accession>H1VAU4</accession>
<evidence type="ECO:0000313" key="2">
    <source>
        <dbReference type="EMBL" id="CCF37347.1"/>
    </source>
</evidence>
<feature type="non-terminal residue" evidence="2">
    <location>
        <position position="1"/>
    </location>
</feature>
<evidence type="ECO:0000313" key="3">
    <source>
        <dbReference type="Proteomes" id="UP000007174"/>
    </source>
</evidence>
<reference evidence="3" key="1">
    <citation type="journal article" date="2012" name="Nat. Genet.">
        <title>Lifestyle transitions in plant pathogenic Colletotrichum fungi deciphered by genome and transcriptome analyses.</title>
        <authorList>
            <person name="O'Connell R.J."/>
            <person name="Thon M.R."/>
            <person name="Hacquard S."/>
            <person name="Amyotte S.G."/>
            <person name="Kleemann J."/>
            <person name="Torres M.F."/>
            <person name="Damm U."/>
            <person name="Buiate E.A."/>
            <person name="Epstein L."/>
            <person name="Alkan N."/>
            <person name="Altmueller J."/>
            <person name="Alvarado-Balderrama L."/>
            <person name="Bauser C.A."/>
            <person name="Becker C."/>
            <person name="Birren B.W."/>
            <person name="Chen Z."/>
            <person name="Choi J."/>
            <person name="Crouch J.A."/>
            <person name="Duvick J.P."/>
            <person name="Farman M.A."/>
            <person name="Gan P."/>
            <person name="Heiman D."/>
            <person name="Henrissat B."/>
            <person name="Howard R.J."/>
            <person name="Kabbage M."/>
            <person name="Koch C."/>
            <person name="Kracher B."/>
            <person name="Kubo Y."/>
            <person name="Law A.D."/>
            <person name="Lebrun M.-H."/>
            <person name="Lee Y.-H."/>
            <person name="Miyara I."/>
            <person name="Moore N."/>
            <person name="Neumann U."/>
            <person name="Nordstroem K."/>
            <person name="Panaccione D.G."/>
            <person name="Panstruga R."/>
            <person name="Place M."/>
            <person name="Proctor R.H."/>
            <person name="Prusky D."/>
            <person name="Rech G."/>
            <person name="Reinhardt R."/>
            <person name="Rollins J.A."/>
            <person name="Rounsley S."/>
            <person name="Schardl C.L."/>
            <person name="Schwartz D.C."/>
            <person name="Shenoy N."/>
            <person name="Shirasu K."/>
            <person name="Sikhakolli U.R."/>
            <person name="Stueber K."/>
            <person name="Sukno S.A."/>
            <person name="Sweigard J.A."/>
            <person name="Takano Y."/>
            <person name="Takahara H."/>
            <person name="Trail F."/>
            <person name="van der Does H.C."/>
            <person name="Voll L.M."/>
            <person name="Will I."/>
            <person name="Young S."/>
            <person name="Zeng Q."/>
            <person name="Zhang J."/>
            <person name="Zhou S."/>
            <person name="Dickman M.B."/>
            <person name="Schulze-Lefert P."/>
            <person name="Ver Loren van Themaat E."/>
            <person name="Ma L.-J."/>
            <person name="Vaillancourt L.J."/>
        </authorList>
    </citation>
    <scope>NUCLEOTIDE SEQUENCE [LARGE SCALE GENOMIC DNA]</scope>
    <source>
        <strain evidence="3">IMI 349063</strain>
    </source>
</reference>
<evidence type="ECO:0000256" key="1">
    <source>
        <dbReference type="SAM" id="MobiDB-lite"/>
    </source>
</evidence>
<organism evidence="2 3">
    <name type="scientific">Colletotrichum higginsianum (strain IMI 349063)</name>
    <name type="common">Crucifer anthracnose fungus</name>
    <dbReference type="NCBI Taxonomy" id="759273"/>
    <lineage>
        <taxon>Eukaryota</taxon>
        <taxon>Fungi</taxon>
        <taxon>Dikarya</taxon>
        <taxon>Ascomycota</taxon>
        <taxon>Pezizomycotina</taxon>
        <taxon>Sordariomycetes</taxon>
        <taxon>Hypocreomycetidae</taxon>
        <taxon>Glomerellales</taxon>
        <taxon>Glomerellaceae</taxon>
        <taxon>Colletotrichum</taxon>
        <taxon>Colletotrichum destructivum species complex</taxon>
    </lineage>
</organism>
<feature type="region of interest" description="Disordered" evidence="1">
    <location>
        <begin position="1"/>
        <end position="25"/>
    </location>
</feature>
<protein>
    <submittedName>
        <fullName evidence="2">Uncharacterized protein</fullName>
    </submittedName>
</protein>
<dbReference type="EMBL" id="CACQ02002424">
    <property type="protein sequence ID" value="CCF37347.1"/>
    <property type="molecule type" value="Genomic_DNA"/>
</dbReference>
<name>H1VAU4_COLHI</name>
<dbReference type="Proteomes" id="UP000007174">
    <property type="component" value="Unassembled WGS sequence"/>
</dbReference>
<proteinExistence type="predicted"/>